<evidence type="ECO:0000259" key="1">
    <source>
        <dbReference type="Pfam" id="PF01636"/>
    </source>
</evidence>
<reference evidence="2" key="1">
    <citation type="submission" date="2021-03" db="EMBL/GenBank/DDBJ databases">
        <title>Agromyces archimandritus sp. nov., isolated from the cockroach Archimandrita tessellata.</title>
        <authorList>
            <person name="Guzman J."/>
            <person name="Ortuzar M."/>
            <person name="Poehlein A."/>
            <person name="Daniel R."/>
            <person name="Trujillo M."/>
            <person name="Vilcinskas A."/>
        </authorList>
    </citation>
    <scope>NUCLEOTIDE SEQUENCE</scope>
    <source>
        <strain evidence="2">G127AT</strain>
    </source>
</reference>
<organism evidence="2 3">
    <name type="scientific">Agromyces archimandritae</name>
    <dbReference type="NCBI Taxonomy" id="2781962"/>
    <lineage>
        <taxon>Bacteria</taxon>
        <taxon>Bacillati</taxon>
        <taxon>Actinomycetota</taxon>
        <taxon>Actinomycetes</taxon>
        <taxon>Micrococcales</taxon>
        <taxon>Microbacteriaceae</taxon>
        <taxon>Agromyces</taxon>
    </lineage>
</organism>
<accession>A0A975FN69</accession>
<evidence type="ECO:0000313" key="3">
    <source>
        <dbReference type="Proteomes" id="UP000671914"/>
    </source>
</evidence>
<dbReference type="Gene3D" id="3.90.1200.10">
    <property type="match status" value="1"/>
</dbReference>
<dbReference type="InterPro" id="IPR002575">
    <property type="entry name" value="Aminoglycoside_PTrfase"/>
</dbReference>
<protein>
    <submittedName>
        <fullName evidence="2">Phosphotransferase</fullName>
    </submittedName>
</protein>
<dbReference type="Proteomes" id="UP000671914">
    <property type="component" value="Chromosome"/>
</dbReference>
<keyword evidence="3" id="KW-1185">Reference proteome</keyword>
<dbReference type="EMBL" id="CP071696">
    <property type="protein sequence ID" value="QTX04588.1"/>
    <property type="molecule type" value="Genomic_DNA"/>
</dbReference>
<dbReference type="SUPFAM" id="SSF56112">
    <property type="entry name" value="Protein kinase-like (PK-like)"/>
    <property type="match status" value="1"/>
</dbReference>
<sequence>MTDAAAPTAANRVPWAALPDAVRTAVEERAGSPVVSAGLAAGGFSAGYAGVLDFADGTRRFVKAGDGGRNAETARLHRTEGRLAGELPPGFAPAFEWMLETGEWVVLAFEAVDGRVPGPWTLAELDAVLALQAELASLPAPSGLPSVGAWFAAGPRGWRELGSTAPDAVPGWARGRLDELIALEPQAVDAAAGTSFVHFDLRSDNVLLEPSGAVRLVDWPHSGCGAPWLDLAFFAPSVAVDGVADAPGIDAEAVFRRSPLAGDVDRGRLAAVMCAWAGRQLSSSLREDPPGVPGLRAFQRRQAVPVLAWASDLLDQTA</sequence>
<dbReference type="InterPro" id="IPR011009">
    <property type="entry name" value="Kinase-like_dom_sf"/>
</dbReference>
<dbReference type="Pfam" id="PF01636">
    <property type="entry name" value="APH"/>
    <property type="match status" value="1"/>
</dbReference>
<evidence type="ECO:0000313" key="2">
    <source>
        <dbReference type="EMBL" id="QTX04588.1"/>
    </source>
</evidence>
<feature type="domain" description="Aminoglycoside phosphotransferase" evidence="1">
    <location>
        <begin position="71"/>
        <end position="235"/>
    </location>
</feature>
<gene>
    <name evidence="2" type="ORF">G127AT_15275</name>
</gene>
<proteinExistence type="predicted"/>
<name>A0A975FN69_9MICO</name>
<dbReference type="KEGG" id="aarc:G127AT_15275"/>
<dbReference type="AlphaFoldDB" id="A0A975FN69"/>
<dbReference type="RefSeq" id="WP_210898324.1">
    <property type="nucleotide sequence ID" value="NZ_CP071696.1"/>
</dbReference>